<dbReference type="PANTHER" id="PTHR22538:SF0">
    <property type="entry name" value="CILIA- AND FLAGELLA-ASSOCIATED PROTEIN 74"/>
    <property type="match status" value="1"/>
</dbReference>
<protein>
    <submittedName>
        <fullName evidence="4">Uncharacterized protein</fullName>
    </submittedName>
</protein>
<dbReference type="InterPro" id="IPR056307">
    <property type="entry name" value="Ig-CFAP74_3rd"/>
</dbReference>
<evidence type="ECO:0000313" key="4">
    <source>
        <dbReference type="EMBL" id="VEN61857.1"/>
    </source>
</evidence>
<evidence type="ECO:0000259" key="2">
    <source>
        <dbReference type="Pfam" id="PF24778"/>
    </source>
</evidence>
<feature type="compositionally biased region" description="Basic residues" evidence="1">
    <location>
        <begin position="1397"/>
        <end position="1408"/>
    </location>
</feature>
<feature type="compositionally biased region" description="Basic and acidic residues" evidence="1">
    <location>
        <begin position="1469"/>
        <end position="1488"/>
    </location>
</feature>
<dbReference type="Proteomes" id="UP000410492">
    <property type="component" value="Unassembled WGS sequence"/>
</dbReference>
<feature type="region of interest" description="Disordered" evidence="1">
    <location>
        <begin position="1469"/>
        <end position="1507"/>
    </location>
</feature>
<evidence type="ECO:0000259" key="3">
    <source>
        <dbReference type="Pfam" id="PF24798"/>
    </source>
</evidence>
<dbReference type="OrthoDB" id="6612278at2759"/>
<gene>
    <name evidence="4" type="ORF">CALMAC_LOCUS19158</name>
</gene>
<feature type="domain" description="CFAP74 fourth Ig-like" evidence="3">
    <location>
        <begin position="775"/>
        <end position="845"/>
    </location>
</feature>
<dbReference type="InterPro" id="IPR013783">
    <property type="entry name" value="Ig-like_fold"/>
</dbReference>
<reference evidence="4 5" key="1">
    <citation type="submission" date="2019-01" db="EMBL/GenBank/DDBJ databases">
        <authorList>
            <person name="Sayadi A."/>
        </authorList>
    </citation>
    <scope>NUCLEOTIDE SEQUENCE [LARGE SCALE GENOMIC DNA]</scope>
</reference>
<sequence>MYETYIEKHYTYPDKAHIINEAIEYHTTEQERRNEELFRFIDEFVASEEYEDYLKRKRNLRCKQVSTQYKETDCVKTEKQEMKEKYPLTMYSRKMMYFAEQFKRYTENEIHQHTLQSQEKGIQMIKDKIAEVKRAAAMQQLYKSKKDKEKQYAKYIDEFCDKYNVALLTLENEARKKATDKIICYQKLQRSRYRKSKNNILNFIRKMVREDDRQKKIDKELKKTYDYKVKRKERIIKGMEIVGEKIILKPRYPEPEPPEIPEPTIIEPEEGKKKKDIKSKPEKPKKGDKKNKKDKKDKSSQKSKKSKPSKGGKKSKKSKEVPLILPNFPVCSDRERVKVDVTGKMADLIKEFKIFNEMLENRHIMLDPRNIDNIPECRNELVFVPSVLYFEHFKSGCVYSRRLKILNASPQRQKFRMFRLITPNEYDTLLFEIKPLLEIKVLPSGCSVTLNVIFHPDYDHMPLQGKLIFIKYNLKTLTYEKFSINIHCIPIHAHLRISCRNVNFGKIPKWRMHEDNRKVVKFTNDGSRTCKLVIKKIVCHETEDTEDFTNSDDAHTVAEGLVESLINNVFNYFQLEHTFLILQPYEYVNVNVTLKNTEYAGIYFGKYCVDVYEENHGEQHVGSQELFFHAEITGHFIVVAPEVLDFGVCSTESVHQLSLDIFNRSPATHSLSIRFPSSVSSYISTDVSNIYISGDSRRTIWVRLLPRRDIFERPPSYFDSKNNILEFPIRIYVVSKNYFNAPPVQATVYAVLLNQHNLTIIPMSEYLTVYRTNEAVLNLGECSLFETVSTQFLIQNNTALPQMYGFFNVPQSVTIFPNYGFGELQVGESRVLQLFYHPDENDAVKYQNGKQIVEYQKNIILKLDTVNNMKVLKKEFNNKRLRESFAMVMREMKKSVNYNLLDDIKDCVSAIKCAWFPEKTDIDVLYERYPGEFGETRERRQTSQSIEPSKKYRTGVYLTLQAKIVRPLVELSSQYIRFSNTPCFSYSIVEIEITAITNEFATTKQSNKLPAYEAFFRITGDNADIKVEPSCGVLKNGEKKNIILIAKPTVPEEVILTTARMIRYNEIYERKKQEYEDQKIKKSLKKGKQDKKKGKKDKDGSKKDKTKKGSPKKEKPKDKKSHKKYNSEASESNPEPEIIVNDAEIVIDYLDIFPAEMFYWRSVEPYEISSKLMCTINYRSEEMYKNTDVLYLNAHCTVVKPDFTINLKLQRLDFGDVAIGMSSIEYIIIQNIQYSNIEIRYNLLNPVGVFSIPYVKSLKVPPEYFIKLPLKFEPKEDTKVEEYFEITSGRTTIPLIFEGRGITPTVKITPGFRVYRLEAFSDGITELKFSISNSTQCKISTTFQKLVEISGYMKELPKKEVALEKKGKDDGKSKGSKKDKESQKSKDKKSKTDKSSKKSKKSRGKKKVEKISQNLTEIEEYSIPFFEKTKGAPHFDLLLEENRYCVEAHSTKSVTLVFGNPKAILEKKKELKEREANKGKGKGKGIDKGKKKRNKSKSTGSSKAKSTEPMKYYVAKYNICLQQEFLRDVILIGSFK</sequence>
<name>A0A653DPX8_CALMS</name>
<evidence type="ECO:0000256" key="1">
    <source>
        <dbReference type="SAM" id="MobiDB-lite"/>
    </source>
</evidence>
<feature type="compositionally biased region" description="Basic residues" evidence="1">
    <location>
        <begin position="301"/>
        <end position="317"/>
    </location>
</feature>
<feature type="compositionally biased region" description="Basic and acidic residues" evidence="1">
    <location>
        <begin position="1363"/>
        <end position="1396"/>
    </location>
</feature>
<feature type="compositionally biased region" description="Basic residues" evidence="1">
    <location>
        <begin position="1081"/>
        <end position="1095"/>
    </location>
</feature>
<keyword evidence="5" id="KW-1185">Reference proteome</keyword>
<dbReference type="Gene3D" id="2.60.40.10">
    <property type="entry name" value="Immunoglobulins"/>
    <property type="match status" value="1"/>
</dbReference>
<dbReference type="Pfam" id="PF24798">
    <property type="entry name" value="Ig-CFAP74_4th"/>
    <property type="match status" value="1"/>
</dbReference>
<feature type="compositionally biased region" description="Basic and acidic residues" evidence="1">
    <location>
        <begin position="269"/>
        <end position="285"/>
    </location>
</feature>
<feature type="domain" description="CFAP74 third Ig-like" evidence="2">
    <location>
        <begin position="638"/>
        <end position="751"/>
    </location>
</feature>
<feature type="region of interest" description="Disordered" evidence="1">
    <location>
        <begin position="251"/>
        <end position="319"/>
    </location>
</feature>
<evidence type="ECO:0000313" key="5">
    <source>
        <dbReference type="Proteomes" id="UP000410492"/>
    </source>
</evidence>
<dbReference type="InterPro" id="IPR056310">
    <property type="entry name" value="Ig-CFAP74_4th"/>
</dbReference>
<feature type="region of interest" description="Disordered" evidence="1">
    <location>
        <begin position="1363"/>
        <end position="1409"/>
    </location>
</feature>
<dbReference type="EMBL" id="CAACVG010013458">
    <property type="protein sequence ID" value="VEN61857.1"/>
    <property type="molecule type" value="Genomic_DNA"/>
</dbReference>
<dbReference type="PANTHER" id="PTHR22538">
    <property type="entry name" value="CILIA- AND FLAGELLA-ASSOCIATED PROTEIN 74"/>
    <property type="match status" value="1"/>
</dbReference>
<proteinExistence type="predicted"/>
<dbReference type="Pfam" id="PF24778">
    <property type="entry name" value="Ig-CFAP74_3rd"/>
    <property type="match status" value="1"/>
</dbReference>
<accession>A0A653DPX8</accession>
<organism evidence="4 5">
    <name type="scientific">Callosobruchus maculatus</name>
    <name type="common">Southern cowpea weevil</name>
    <name type="synonym">Pulse bruchid</name>
    <dbReference type="NCBI Taxonomy" id="64391"/>
    <lineage>
        <taxon>Eukaryota</taxon>
        <taxon>Metazoa</taxon>
        <taxon>Ecdysozoa</taxon>
        <taxon>Arthropoda</taxon>
        <taxon>Hexapoda</taxon>
        <taxon>Insecta</taxon>
        <taxon>Pterygota</taxon>
        <taxon>Neoptera</taxon>
        <taxon>Endopterygota</taxon>
        <taxon>Coleoptera</taxon>
        <taxon>Polyphaga</taxon>
        <taxon>Cucujiformia</taxon>
        <taxon>Chrysomeloidea</taxon>
        <taxon>Chrysomelidae</taxon>
        <taxon>Bruchinae</taxon>
        <taxon>Bruchini</taxon>
        <taxon>Callosobruchus</taxon>
    </lineage>
</organism>
<feature type="region of interest" description="Disordered" evidence="1">
    <location>
        <begin position="1078"/>
        <end position="1134"/>
    </location>
</feature>